<dbReference type="OrthoDB" id="3267074at2759"/>
<protein>
    <recommendedName>
        <fullName evidence="3">Reverse transcriptase</fullName>
    </recommendedName>
</protein>
<gene>
    <name evidence="1" type="ORF">M378DRAFT_40172</name>
</gene>
<sequence length="74" mass="8786">HLHRIKVVQSPKCSRCKTYDESVEHYLLHCDAYRQERIAMKRKIRGRVKDLEHLLGNHKNAEAVIDYVMKTGRL</sequence>
<proteinExistence type="predicted"/>
<feature type="non-terminal residue" evidence="1">
    <location>
        <position position="1"/>
    </location>
</feature>
<evidence type="ECO:0000313" key="1">
    <source>
        <dbReference type="EMBL" id="KIL54442.1"/>
    </source>
</evidence>
<dbReference type="HOGENOM" id="CLU_146165_1_0_1"/>
<dbReference type="EMBL" id="KN818747">
    <property type="protein sequence ID" value="KIL54442.1"/>
    <property type="molecule type" value="Genomic_DNA"/>
</dbReference>
<organism evidence="1 2">
    <name type="scientific">Amanita muscaria (strain Koide BX008)</name>
    <dbReference type="NCBI Taxonomy" id="946122"/>
    <lineage>
        <taxon>Eukaryota</taxon>
        <taxon>Fungi</taxon>
        <taxon>Dikarya</taxon>
        <taxon>Basidiomycota</taxon>
        <taxon>Agaricomycotina</taxon>
        <taxon>Agaricomycetes</taxon>
        <taxon>Agaricomycetidae</taxon>
        <taxon>Agaricales</taxon>
        <taxon>Pluteineae</taxon>
        <taxon>Amanitaceae</taxon>
        <taxon>Amanita</taxon>
    </lineage>
</organism>
<reference evidence="1 2" key="1">
    <citation type="submission" date="2014-04" db="EMBL/GenBank/DDBJ databases">
        <title>Evolutionary Origins and Diversification of the Mycorrhizal Mutualists.</title>
        <authorList>
            <consortium name="DOE Joint Genome Institute"/>
            <consortium name="Mycorrhizal Genomics Consortium"/>
            <person name="Kohler A."/>
            <person name="Kuo A."/>
            <person name="Nagy L.G."/>
            <person name="Floudas D."/>
            <person name="Copeland A."/>
            <person name="Barry K.W."/>
            <person name="Cichocki N."/>
            <person name="Veneault-Fourrey C."/>
            <person name="LaButti K."/>
            <person name="Lindquist E.A."/>
            <person name="Lipzen A."/>
            <person name="Lundell T."/>
            <person name="Morin E."/>
            <person name="Murat C."/>
            <person name="Riley R."/>
            <person name="Ohm R."/>
            <person name="Sun H."/>
            <person name="Tunlid A."/>
            <person name="Henrissat B."/>
            <person name="Grigoriev I.V."/>
            <person name="Hibbett D.S."/>
            <person name="Martin F."/>
        </authorList>
    </citation>
    <scope>NUCLEOTIDE SEQUENCE [LARGE SCALE GENOMIC DNA]</scope>
    <source>
        <strain evidence="1 2">Koide BX008</strain>
    </source>
</reference>
<dbReference type="Proteomes" id="UP000054549">
    <property type="component" value="Unassembled WGS sequence"/>
</dbReference>
<keyword evidence="2" id="KW-1185">Reference proteome</keyword>
<feature type="non-terminal residue" evidence="1">
    <location>
        <position position="74"/>
    </location>
</feature>
<dbReference type="InParanoid" id="A0A0C2W017"/>
<dbReference type="AlphaFoldDB" id="A0A0C2W017"/>
<accession>A0A0C2W017</accession>
<evidence type="ECO:0008006" key="3">
    <source>
        <dbReference type="Google" id="ProtNLM"/>
    </source>
</evidence>
<name>A0A0C2W017_AMAMK</name>
<evidence type="ECO:0000313" key="2">
    <source>
        <dbReference type="Proteomes" id="UP000054549"/>
    </source>
</evidence>